<proteinExistence type="predicted"/>
<dbReference type="EMBL" id="BROH01000016">
    <property type="protein sequence ID" value="GKY89945.1"/>
    <property type="molecule type" value="Genomic_DNA"/>
</dbReference>
<evidence type="ECO:0000259" key="1">
    <source>
        <dbReference type="Pfam" id="PF02900"/>
    </source>
</evidence>
<accession>A0ABQ5LYB0</accession>
<evidence type="ECO:0000313" key="3">
    <source>
        <dbReference type="Proteomes" id="UP001144205"/>
    </source>
</evidence>
<sequence length="338" mass="37891">MASIVGVITTAHGPQLHTTPDKWLLRLESDRKRKHPFRGGVYSFDELIELRKGEGLAEKSSMPAMEANHAACELATEQLAEAFDAMKADVAVIFGNDQHEIYGDDLSPPYMVYYGDKIPHFPASEEGRALMPPGVREGEAGHAPDSYREYDCQSDLARHIISTLIEAEFDVTVSPELPSHNPRTNGVSHAFGHIYRQVMRDKVIPSVPIYQNTFFPPNQPSARRSYNFGKTVGRAIRSWKSDARVVVFGSGGMSHFVIDEDWDHRFMRAMREKDGAFLKSIPISELQSGTSEMKSWISAAGVMEELDTEMHEIAYVPCYRSEAGTGTAQGMYWWDVKN</sequence>
<feature type="domain" description="Extradiol ring-cleavage dioxygenase class III enzyme subunit B" evidence="1">
    <location>
        <begin position="77"/>
        <end position="309"/>
    </location>
</feature>
<dbReference type="Proteomes" id="UP001144205">
    <property type="component" value="Unassembled WGS sequence"/>
</dbReference>
<dbReference type="Gene3D" id="3.40.830.10">
    <property type="entry name" value="LigB-like"/>
    <property type="match status" value="1"/>
</dbReference>
<keyword evidence="3" id="KW-1185">Reference proteome</keyword>
<gene>
    <name evidence="2" type="ORF">STA1M1_38140</name>
</gene>
<dbReference type="SUPFAM" id="SSF53213">
    <property type="entry name" value="LigB-like"/>
    <property type="match status" value="1"/>
</dbReference>
<name>A0ABQ5LYB0_9RHOB</name>
<dbReference type="Pfam" id="PF02900">
    <property type="entry name" value="LigB"/>
    <property type="match status" value="1"/>
</dbReference>
<dbReference type="InterPro" id="IPR034938">
    <property type="entry name" value="3MGA_Dioxygenase"/>
</dbReference>
<dbReference type="CDD" id="cd07366">
    <property type="entry name" value="3MGA_Dioxygenase"/>
    <property type="match status" value="1"/>
</dbReference>
<protein>
    <recommendedName>
        <fullName evidence="1">Extradiol ring-cleavage dioxygenase class III enzyme subunit B domain-containing protein</fullName>
    </recommendedName>
</protein>
<comment type="caution">
    <text evidence="2">The sequence shown here is derived from an EMBL/GenBank/DDBJ whole genome shotgun (WGS) entry which is preliminary data.</text>
</comment>
<dbReference type="InterPro" id="IPR004183">
    <property type="entry name" value="Xdiol_dOase_suB"/>
</dbReference>
<organism evidence="2 3">
    <name type="scientific">Sinisalibacter aestuarii</name>
    <dbReference type="NCBI Taxonomy" id="2949426"/>
    <lineage>
        <taxon>Bacteria</taxon>
        <taxon>Pseudomonadati</taxon>
        <taxon>Pseudomonadota</taxon>
        <taxon>Alphaproteobacteria</taxon>
        <taxon>Rhodobacterales</taxon>
        <taxon>Roseobacteraceae</taxon>
        <taxon>Sinisalibacter</taxon>
    </lineage>
</organism>
<reference evidence="2" key="1">
    <citation type="journal article" date="2023" name="Int. J. Syst. Evol. Microbiol.">
        <title>Sinisalibacter aestuarii sp. nov., isolated from estuarine sediment of the Arakawa River.</title>
        <authorList>
            <person name="Arafat S.T."/>
            <person name="Hirano S."/>
            <person name="Sato A."/>
            <person name="Takeuchi K."/>
            <person name="Yasuda T."/>
            <person name="Terahara T."/>
            <person name="Hamada M."/>
            <person name="Kobayashi T."/>
        </authorList>
    </citation>
    <scope>NUCLEOTIDE SEQUENCE</scope>
    <source>
        <strain evidence="2">B-399</strain>
    </source>
</reference>
<dbReference type="RefSeq" id="WP_281843862.1">
    <property type="nucleotide sequence ID" value="NZ_BROH01000016.1"/>
</dbReference>
<evidence type="ECO:0000313" key="2">
    <source>
        <dbReference type="EMBL" id="GKY89945.1"/>
    </source>
</evidence>